<evidence type="ECO:0000313" key="2">
    <source>
        <dbReference type="Proteomes" id="UP000235310"/>
    </source>
</evidence>
<dbReference type="EMBL" id="CP170595">
    <property type="protein sequence ID" value="XNH97187.1"/>
    <property type="molecule type" value="Genomic_DNA"/>
</dbReference>
<dbReference type="Proteomes" id="UP000235310">
    <property type="component" value="Plasmid unnamed5"/>
</dbReference>
<organism evidence="1 2">
    <name type="scientific">Vibrio cyclitrophicus</name>
    <dbReference type="NCBI Taxonomy" id="47951"/>
    <lineage>
        <taxon>Bacteria</taxon>
        <taxon>Pseudomonadati</taxon>
        <taxon>Pseudomonadota</taxon>
        <taxon>Gammaproteobacteria</taxon>
        <taxon>Vibrionales</taxon>
        <taxon>Vibrionaceae</taxon>
        <taxon>Vibrio</taxon>
    </lineage>
</organism>
<evidence type="ECO:0000313" key="1">
    <source>
        <dbReference type="EMBL" id="XNH97187.1"/>
    </source>
</evidence>
<accession>A0ACD5G5R3</accession>
<geneLocation type="plasmid" evidence="1 2">
    <name>unnamed5</name>
</geneLocation>
<protein>
    <submittedName>
        <fullName evidence="1">Uncharacterized protein</fullName>
    </submittedName>
</protein>
<gene>
    <name evidence="1" type="ORF">BCS90_26605</name>
</gene>
<sequence length="474" mass="52774">MNELGSELEKAQSSLSTLEKTAPEHFSKTVGNQRKTAEIKNKATTQFEAIQEIVKSVEEGKELVEELKKSISSAHETSINQQNEISQALATAESQNSELAETKLESESTIQGLKDLIEEKNLLSQRIETVTEQVESSEKLTKTLKTLLTSATSERKEIRQIYDDVFGHSYEDEFGEVQQVEGLKEQLESSYQKIKDDLSILSNELSKTIDTQSTKLEELVDIFNEKTDEAIASANDKYQGIVYKIDALLPTALTAGLSGAYVEKIKVEKIQLEKHEKSFFIAIVGLIICSSIPLMYSVFRVLFQGQEFVSVIKDTPTIFSLMLPVYAPILWVAYSSNKSYKLSKRLIEEYTHKEVSSKTFEGLSTQISKIGEDESSGELRTRLLFNLLQVNSENPGKLISDYNNSDHPIIDAIDKSSKLADAINKLDNVPLVGNLLKHLNAKAQAKVEQKADEARVVLDAHVEGNLASKASNDS</sequence>
<keyword evidence="1" id="KW-0614">Plasmid</keyword>
<proteinExistence type="predicted"/>
<name>A0ACD5G5R3_9VIBR</name>
<reference evidence="1 2" key="1">
    <citation type="journal article" date="2018" name="Nature">
        <title>A major lineage of non-tailed dsDNA viruses as unrecognized killers of marine bacteria.</title>
        <authorList>
            <person name="Kauffman K.M."/>
            <person name="Hussain F.A."/>
            <person name="Yang J."/>
            <person name="Arevalo P."/>
            <person name="Brown J.M."/>
            <person name="Chang W.K."/>
            <person name="VanInsberghe D."/>
            <person name="Elsherbini J."/>
            <person name="Sharma R.S."/>
            <person name="Cutler M.B."/>
            <person name="Kelly L."/>
            <person name="Polz M.F."/>
        </authorList>
    </citation>
    <scope>NUCLEOTIDE SEQUENCE [LARGE SCALE GENOMIC DNA]</scope>
    <source>
        <strain evidence="1 2">10N.222.46.E12</strain>
    </source>
</reference>